<gene>
    <name evidence="1" type="ORF">C1645_840874</name>
</gene>
<dbReference type="AlphaFoldDB" id="A0A397S096"/>
<accession>A0A397S096</accession>
<evidence type="ECO:0000313" key="1">
    <source>
        <dbReference type="EMBL" id="RIA79358.1"/>
    </source>
</evidence>
<dbReference type="EMBL" id="QKYT01001345">
    <property type="protein sequence ID" value="RIA79358.1"/>
    <property type="molecule type" value="Genomic_DNA"/>
</dbReference>
<dbReference type="Proteomes" id="UP000265703">
    <property type="component" value="Unassembled WGS sequence"/>
</dbReference>
<organism evidence="1 2">
    <name type="scientific">Glomus cerebriforme</name>
    <dbReference type="NCBI Taxonomy" id="658196"/>
    <lineage>
        <taxon>Eukaryota</taxon>
        <taxon>Fungi</taxon>
        <taxon>Fungi incertae sedis</taxon>
        <taxon>Mucoromycota</taxon>
        <taxon>Glomeromycotina</taxon>
        <taxon>Glomeromycetes</taxon>
        <taxon>Glomerales</taxon>
        <taxon>Glomeraceae</taxon>
        <taxon>Glomus</taxon>
    </lineage>
</organism>
<sequence length="87" mass="10198">MDIIVMNWFVMGSVLDQAANFTKPESFDNTRTVTNQKESFFFSFFHRQVQSGCMDDTEAVWWTFDLKYMDNSEVVSDYLDESIRLSG</sequence>
<reference evidence="1 2" key="1">
    <citation type="submission" date="2018-06" db="EMBL/GenBank/DDBJ databases">
        <title>Comparative genomics reveals the genomic features of Rhizophagus irregularis, R. cerebriforme, R. diaphanum and Gigaspora rosea, and their symbiotic lifestyle signature.</title>
        <authorList>
            <person name="Morin E."/>
            <person name="San Clemente H."/>
            <person name="Chen E.C.H."/>
            <person name="De La Providencia I."/>
            <person name="Hainaut M."/>
            <person name="Kuo A."/>
            <person name="Kohler A."/>
            <person name="Murat C."/>
            <person name="Tang N."/>
            <person name="Roy S."/>
            <person name="Loubradou J."/>
            <person name="Henrissat B."/>
            <person name="Grigoriev I.V."/>
            <person name="Corradi N."/>
            <person name="Roux C."/>
            <person name="Martin F.M."/>
        </authorList>
    </citation>
    <scope>NUCLEOTIDE SEQUENCE [LARGE SCALE GENOMIC DNA]</scope>
    <source>
        <strain evidence="1 2">DAOM 227022</strain>
    </source>
</reference>
<name>A0A397S096_9GLOM</name>
<evidence type="ECO:0000313" key="2">
    <source>
        <dbReference type="Proteomes" id="UP000265703"/>
    </source>
</evidence>
<comment type="caution">
    <text evidence="1">The sequence shown here is derived from an EMBL/GenBank/DDBJ whole genome shotgun (WGS) entry which is preliminary data.</text>
</comment>
<protein>
    <submittedName>
        <fullName evidence="1">Uncharacterized protein</fullName>
    </submittedName>
</protein>
<keyword evidence="2" id="KW-1185">Reference proteome</keyword>
<proteinExistence type="predicted"/>